<reference evidence="6" key="1">
    <citation type="journal article" date="2023" name="Mol. Phylogenet. Evol.">
        <title>Genome-scale phylogeny and comparative genomics of the fungal order Sordariales.</title>
        <authorList>
            <person name="Hensen N."/>
            <person name="Bonometti L."/>
            <person name="Westerberg I."/>
            <person name="Brannstrom I.O."/>
            <person name="Guillou S."/>
            <person name="Cros-Aarteil S."/>
            <person name="Calhoun S."/>
            <person name="Haridas S."/>
            <person name="Kuo A."/>
            <person name="Mondo S."/>
            <person name="Pangilinan J."/>
            <person name="Riley R."/>
            <person name="LaButti K."/>
            <person name="Andreopoulos B."/>
            <person name="Lipzen A."/>
            <person name="Chen C."/>
            <person name="Yan M."/>
            <person name="Daum C."/>
            <person name="Ng V."/>
            <person name="Clum A."/>
            <person name="Steindorff A."/>
            <person name="Ohm R.A."/>
            <person name="Martin F."/>
            <person name="Silar P."/>
            <person name="Natvig D.O."/>
            <person name="Lalanne C."/>
            <person name="Gautier V."/>
            <person name="Ament-Velasquez S.L."/>
            <person name="Kruys A."/>
            <person name="Hutchinson M.I."/>
            <person name="Powell A.J."/>
            <person name="Barry K."/>
            <person name="Miller A.N."/>
            <person name="Grigoriev I.V."/>
            <person name="Debuchy R."/>
            <person name="Gladieux P."/>
            <person name="Hiltunen Thoren M."/>
            <person name="Johannesson H."/>
        </authorList>
    </citation>
    <scope>NUCLEOTIDE SEQUENCE</scope>
    <source>
        <strain evidence="6">CBS 314.62</strain>
    </source>
</reference>
<reference evidence="6" key="2">
    <citation type="submission" date="2023-06" db="EMBL/GenBank/DDBJ databases">
        <authorList>
            <consortium name="Lawrence Berkeley National Laboratory"/>
            <person name="Haridas S."/>
            <person name="Hensen N."/>
            <person name="Bonometti L."/>
            <person name="Westerberg I."/>
            <person name="Brannstrom I.O."/>
            <person name="Guillou S."/>
            <person name="Cros-Aarteil S."/>
            <person name="Calhoun S."/>
            <person name="Kuo A."/>
            <person name="Mondo S."/>
            <person name="Pangilinan J."/>
            <person name="Riley R."/>
            <person name="Labutti K."/>
            <person name="Andreopoulos B."/>
            <person name="Lipzen A."/>
            <person name="Chen C."/>
            <person name="Yanf M."/>
            <person name="Daum C."/>
            <person name="Ng V."/>
            <person name="Clum A."/>
            <person name="Steindorff A."/>
            <person name="Ohm R."/>
            <person name="Martin F."/>
            <person name="Silar P."/>
            <person name="Natvig D."/>
            <person name="Lalanne C."/>
            <person name="Gautier V."/>
            <person name="Ament-Velasquez S.L."/>
            <person name="Kruys A."/>
            <person name="Hutchinson M.I."/>
            <person name="Powell A.J."/>
            <person name="Barry K."/>
            <person name="Miller A.N."/>
            <person name="Grigoriev I.V."/>
            <person name="Debuchy R."/>
            <person name="Gladieux P."/>
            <person name="Thoren M.H."/>
            <person name="Johannesson H."/>
        </authorList>
    </citation>
    <scope>NUCLEOTIDE SEQUENCE</scope>
    <source>
        <strain evidence="6">CBS 314.62</strain>
    </source>
</reference>
<feature type="domain" description="Peptidase S33 tripeptidyl aminopeptidase-like C-terminal" evidence="5">
    <location>
        <begin position="457"/>
        <end position="543"/>
    </location>
</feature>
<dbReference type="PANTHER" id="PTHR43248">
    <property type="entry name" value="2-SUCCINYL-6-HYDROXY-2,4-CYCLOHEXADIENE-1-CARBOXYLATE SYNTHASE"/>
    <property type="match status" value="1"/>
</dbReference>
<keyword evidence="3" id="KW-0472">Membrane</keyword>
<protein>
    <submittedName>
        <fullName evidence="6">Alpha/Beta hydrolase protein</fullName>
    </submittedName>
</protein>
<organism evidence="6 7">
    <name type="scientific">Podospora appendiculata</name>
    <dbReference type="NCBI Taxonomy" id="314037"/>
    <lineage>
        <taxon>Eukaryota</taxon>
        <taxon>Fungi</taxon>
        <taxon>Dikarya</taxon>
        <taxon>Ascomycota</taxon>
        <taxon>Pezizomycotina</taxon>
        <taxon>Sordariomycetes</taxon>
        <taxon>Sordariomycetidae</taxon>
        <taxon>Sordariales</taxon>
        <taxon>Podosporaceae</taxon>
        <taxon>Podospora</taxon>
    </lineage>
</organism>
<name>A0AAE0XBM3_9PEZI</name>
<comment type="similarity">
    <text evidence="1">Belongs to the peptidase S33 family.</text>
</comment>
<evidence type="ECO:0000256" key="2">
    <source>
        <dbReference type="ARBA" id="ARBA00022801"/>
    </source>
</evidence>
<feature type="transmembrane region" description="Helical" evidence="3">
    <location>
        <begin position="41"/>
        <end position="59"/>
    </location>
</feature>
<sequence length="590" mass="66549">MFRTPTDSKQPLLGATPDFAFHNQLRQEQAARKRKQKQWDWGFGAVFLIWLVLYVSSLHDTTAPTELQTYPGESISWSTCGTIANRDVECSTIYVPLDQFNASNNPDGKNFSIPLIRLRGKNATRSILLNPGGPGGSGSNFLYRRGADLHTIIGEDFHLLSFDPRSINQSRPLANCYPTPETRRNLSPVRDKRILEDSGELFAWSANYVRACADTMGEHGKYINTPQTAADMNSILDAIGQEDMYYWGFSYGTLLGQTYATLFPERSRRVIIDGVANVFDWYESPLDREEMTDTDNVFHGFVDECIKAGPDKCALAGLADSKEQLFEKLVTSIGKLRDEPLSVYVNNTVYGVLDYWAVWNDGIFPALYKPANWYTLAANLASLLQGNATDAFLAYGQERRWESNHDSTQFVMLNDGASGIKFFPKDRLALVDELVSYFNQSMFSETELGLYFSKQAWSIAKTHTFVPRKRVKTAHPLLMLSTTYDPVCPLVSARSANDAFVDSRIVEVKAYGHCSLAVPSMCIARHVRDFLYEGKLPDENTQCEIDGEPYFVKPDEGGKAVSLAVFDDPEERRIHLAQVRLARDLWLRPW</sequence>
<dbReference type="SUPFAM" id="SSF53474">
    <property type="entry name" value="alpha/beta-Hydrolases"/>
    <property type="match status" value="1"/>
</dbReference>
<keyword evidence="3" id="KW-0812">Transmembrane</keyword>
<evidence type="ECO:0000313" key="7">
    <source>
        <dbReference type="Proteomes" id="UP001270362"/>
    </source>
</evidence>
<evidence type="ECO:0000256" key="1">
    <source>
        <dbReference type="ARBA" id="ARBA00010088"/>
    </source>
</evidence>
<dbReference type="Pfam" id="PF08386">
    <property type="entry name" value="Abhydrolase_4"/>
    <property type="match status" value="1"/>
</dbReference>
<evidence type="ECO:0000259" key="4">
    <source>
        <dbReference type="Pfam" id="PF00561"/>
    </source>
</evidence>
<dbReference type="PANTHER" id="PTHR43248:SF25">
    <property type="entry name" value="AB HYDROLASE-1 DOMAIN-CONTAINING PROTEIN-RELATED"/>
    <property type="match status" value="1"/>
</dbReference>
<accession>A0AAE0XBM3</accession>
<dbReference type="InterPro" id="IPR013595">
    <property type="entry name" value="Pept_S33_TAP-like_C"/>
</dbReference>
<dbReference type="Gene3D" id="3.40.50.1820">
    <property type="entry name" value="alpha/beta hydrolase"/>
    <property type="match status" value="1"/>
</dbReference>
<dbReference type="AlphaFoldDB" id="A0AAE0XBM3"/>
<evidence type="ECO:0000259" key="5">
    <source>
        <dbReference type="Pfam" id="PF08386"/>
    </source>
</evidence>
<dbReference type="InterPro" id="IPR051601">
    <property type="entry name" value="Serine_prot/Carboxylest_S33"/>
</dbReference>
<dbReference type="Pfam" id="PF00561">
    <property type="entry name" value="Abhydrolase_1"/>
    <property type="match status" value="1"/>
</dbReference>
<keyword evidence="3" id="KW-1133">Transmembrane helix</keyword>
<feature type="domain" description="AB hydrolase-1" evidence="4">
    <location>
        <begin position="127"/>
        <end position="279"/>
    </location>
</feature>
<comment type="caution">
    <text evidence="6">The sequence shown here is derived from an EMBL/GenBank/DDBJ whole genome shotgun (WGS) entry which is preliminary data.</text>
</comment>
<proteinExistence type="inferred from homology"/>
<dbReference type="InterPro" id="IPR029058">
    <property type="entry name" value="AB_hydrolase_fold"/>
</dbReference>
<dbReference type="GO" id="GO:0016787">
    <property type="term" value="F:hydrolase activity"/>
    <property type="evidence" value="ECO:0007669"/>
    <property type="project" value="UniProtKB-KW"/>
</dbReference>
<evidence type="ECO:0000313" key="6">
    <source>
        <dbReference type="EMBL" id="KAK3689332.1"/>
    </source>
</evidence>
<keyword evidence="7" id="KW-1185">Reference proteome</keyword>
<keyword evidence="2 6" id="KW-0378">Hydrolase</keyword>
<dbReference type="Proteomes" id="UP001270362">
    <property type="component" value="Unassembled WGS sequence"/>
</dbReference>
<gene>
    <name evidence="6" type="ORF">B0T22DRAFT_461314</name>
</gene>
<evidence type="ECO:0000256" key="3">
    <source>
        <dbReference type="SAM" id="Phobius"/>
    </source>
</evidence>
<dbReference type="EMBL" id="JAULSO010000002">
    <property type="protein sequence ID" value="KAK3689332.1"/>
    <property type="molecule type" value="Genomic_DNA"/>
</dbReference>
<dbReference type="InterPro" id="IPR000073">
    <property type="entry name" value="AB_hydrolase_1"/>
</dbReference>